<dbReference type="Proteomes" id="UP000241771">
    <property type="component" value="Unassembled WGS sequence"/>
</dbReference>
<reference evidence="1 2" key="1">
    <citation type="submission" date="2018-01" db="EMBL/GenBank/DDBJ databases">
        <title>Whole genome sequencing of Histamine producing bacteria.</title>
        <authorList>
            <person name="Butler K."/>
        </authorList>
    </citation>
    <scope>NUCLEOTIDE SEQUENCE [LARGE SCALE GENOMIC DNA]</scope>
    <source>
        <strain evidence="1 2">DSM 100436</strain>
    </source>
</reference>
<keyword evidence="2" id="KW-1185">Reference proteome</keyword>
<evidence type="ECO:0000313" key="1">
    <source>
        <dbReference type="EMBL" id="PSW18114.1"/>
    </source>
</evidence>
<gene>
    <name evidence="1" type="ORF">C9I98_18190</name>
</gene>
<name>A0A2T3NPB3_9GAMM</name>
<proteinExistence type="predicted"/>
<sequence length="152" mass="17794">MHLEQLYSAYLGELYGIAFFSAFAQKYSDDSHIDKWQLLIQVEEITALKLETALQKHPISLNDRAEEMRNKGIGDAQKWMHLDWASLIDTLVPWVKPYALKYREQADAATAEREMFKLVQEHEDAIYDFLLAEQQQSGNSIDILKQFITKWR</sequence>
<accession>A0A2T3NPB3</accession>
<dbReference type="EMBL" id="PYMA01000013">
    <property type="protein sequence ID" value="PSW18114.1"/>
    <property type="molecule type" value="Genomic_DNA"/>
</dbReference>
<comment type="caution">
    <text evidence="1">The sequence shown here is derived from an EMBL/GenBank/DDBJ whole genome shotgun (WGS) entry which is preliminary data.</text>
</comment>
<dbReference type="RefSeq" id="WP_107272328.1">
    <property type="nucleotide sequence ID" value="NZ_PYMA01000013.1"/>
</dbReference>
<organism evidence="1 2">
    <name type="scientific">Photobacterium sanctipauli</name>
    <dbReference type="NCBI Taxonomy" id="1342794"/>
    <lineage>
        <taxon>Bacteria</taxon>
        <taxon>Pseudomonadati</taxon>
        <taxon>Pseudomonadota</taxon>
        <taxon>Gammaproteobacteria</taxon>
        <taxon>Vibrionales</taxon>
        <taxon>Vibrionaceae</taxon>
        <taxon>Photobacterium</taxon>
    </lineage>
</organism>
<protein>
    <submittedName>
        <fullName evidence="1">Uncharacterized protein</fullName>
    </submittedName>
</protein>
<dbReference type="AlphaFoldDB" id="A0A2T3NPB3"/>
<evidence type="ECO:0000313" key="2">
    <source>
        <dbReference type="Proteomes" id="UP000241771"/>
    </source>
</evidence>